<organism evidence="2 3">
    <name type="scientific">candidate division CPR3 bacterium GW2011_GWF2_35_18</name>
    <dbReference type="NCBI Taxonomy" id="1618350"/>
    <lineage>
        <taxon>Bacteria</taxon>
        <taxon>Bacteria division CPR3</taxon>
    </lineage>
</organism>
<evidence type="ECO:0000256" key="1">
    <source>
        <dbReference type="SAM" id="Phobius"/>
    </source>
</evidence>
<dbReference type="AlphaFoldDB" id="A0A0G0E2J5"/>
<dbReference type="InterPro" id="IPR053180">
    <property type="entry name" value="Ca-binding_acidic-repeat"/>
</dbReference>
<dbReference type="Proteomes" id="UP000034581">
    <property type="component" value="Unassembled WGS sequence"/>
</dbReference>
<dbReference type="STRING" id="1618350.UR67_C0006G0002"/>
<dbReference type="PANTHER" id="PTHR37467:SF1">
    <property type="entry name" value="EXPORTED CALCIUM-BINDING GLYCOPROTEIN"/>
    <property type="match status" value="1"/>
</dbReference>
<proteinExistence type="predicted"/>
<keyword evidence="1" id="KW-0812">Transmembrane</keyword>
<gene>
    <name evidence="2" type="ORF">UR67_C0006G0002</name>
</gene>
<protein>
    <submittedName>
        <fullName evidence="2">Uncharacterized protein</fullName>
    </submittedName>
</protein>
<keyword evidence="1" id="KW-1133">Transmembrane helix</keyword>
<evidence type="ECO:0000313" key="2">
    <source>
        <dbReference type="EMBL" id="KKP69435.1"/>
    </source>
</evidence>
<dbReference type="EMBL" id="LBQB01000006">
    <property type="protein sequence ID" value="KKP69435.1"/>
    <property type="molecule type" value="Genomic_DNA"/>
</dbReference>
<dbReference type="PANTHER" id="PTHR37467">
    <property type="entry name" value="EXPORTED CALCIUM-BINDING GLYCOPROTEIN-RELATED"/>
    <property type="match status" value="1"/>
</dbReference>
<feature type="transmembrane region" description="Helical" evidence="1">
    <location>
        <begin position="447"/>
        <end position="466"/>
    </location>
</feature>
<sequence length="488" mass="55884">MKLIKTLFLLLISSSFYLLYPFLFTSNVLAESINKTINNIRINAIVPETGQETDIIDTDKDGIPNIWEIFYNLNPKNPYDAFLDTDQDKLNNLQEYNYNTNPRLFDTNEGGIDDYIQIVNKYCPYIDTNDFSEHPTDSDYDGIPDWWERLYSFNPYESNADLDLDGDGLTNINEYLYGTNPTHKDTDKDDLWDGIEVFITNTNPNNNDSDFDNLNDYLEIIQYNTNPNLIDTDDDEMTDGDEILNGTDPLDYSSKIQIPEILVLHEEISIPKKNNQYELLISHQLKVVAIVNNTQMNTKLNMDSAVYNNNDIITTSDVDAYIVSILTFYSASNEALGKTYLNLNIQEPLTVYKSKQYIKIFTINIYPNSIFYNNIGRILGLNKIYPLSEVAVEITPENIFKTNDKGQTSIISTEKEYSISLTKKSYSSIDIIDTGPVINPIVKLEKIYDLTLLIIIIIILAIVILINKIIVKYRSKSNPNTGFSIKKN</sequence>
<evidence type="ECO:0000313" key="3">
    <source>
        <dbReference type="Proteomes" id="UP000034581"/>
    </source>
</evidence>
<comment type="caution">
    <text evidence="2">The sequence shown here is derived from an EMBL/GenBank/DDBJ whole genome shotgun (WGS) entry which is preliminary data.</text>
</comment>
<accession>A0A0G0E2J5</accession>
<reference evidence="2 3" key="1">
    <citation type="journal article" date="2015" name="Nature">
        <title>rRNA introns, odd ribosomes, and small enigmatic genomes across a large radiation of phyla.</title>
        <authorList>
            <person name="Brown C.T."/>
            <person name="Hug L.A."/>
            <person name="Thomas B.C."/>
            <person name="Sharon I."/>
            <person name="Castelle C.J."/>
            <person name="Singh A."/>
            <person name="Wilkins M.J."/>
            <person name="Williams K.H."/>
            <person name="Banfield J.F."/>
        </authorList>
    </citation>
    <scope>NUCLEOTIDE SEQUENCE [LARGE SCALE GENOMIC DNA]</scope>
</reference>
<keyword evidence="1" id="KW-0472">Membrane</keyword>
<name>A0A0G0E2J5_UNCC3</name>